<gene>
    <name evidence="3" type="ORF">DXD79_09345</name>
</gene>
<dbReference type="RefSeq" id="WP_117622087.1">
    <property type="nucleotide sequence ID" value="NZ_QSON01000003.1"/>
</dbReference>
<proteinExistence type="predicted"/>
<dbReference type="AlphaFoldDB" id="A0A374PAJ7"/>
<dbReference type="PROSITE" id="PS51257">
    <property type="entry name" value="PROKAR_LIPOPROTEIN"/>
    <property type="match status" value="1"/>
</dbReference>
<evidence type="ECO:0000313" key="3">
    <source>
        <dbReference type="EMBL" id="RGJ06179.1"/>
    </source>
</evidence>
<feature type="domain" description="Peptidase C39-like" evidence="2">
    <location>
        <begin position="120"/>
        <end position="195"/>
    </location>
</feature>
<name>A0A374PAJ7_9FIRM</name>
<reference evidence="3 4" key="1">
    <citation type="submission" date="2018-08" db="EMBL/GenBank/DDBJ databases">
        <title>A genome reference for cultivated species of the human gut microbiota.</title>
        <authorList>
            <person name="Zou Y."/>
            <person name="Xue W."/>
            <person name="Luo G."/>
        </authorList>
    </citation>
    <scope>NUCLEOTIDE SEQUENCE [LARGE SCALE GENOMIC DNA]</scope>
    <source>
        <strain evidence="3 4">TM09-12</strain>
    </source>
</reference>
<dbReference type="EMBL" id="QSON01000003">
    <property type="protein sequence ID" value="RGJ06179.1"/>
    <property type="molecule type" value="Genomic_DNA"/>
</dbReference>
<dbReference type="InterPro" id="IPR039564">
    <property type="entry name" value="Peptidase_C39-like"/>
</dbReference>
<sequence length="247" mass="27350">MRMKKIIAVMAPLLIGISIVSCSRNTGTENEEPAKVGDTAIVGEMAKVGDTAKVNDTINPKASKEPEDIPAFPHSFMIDSDNYYDYQDGMQCAAFSSAYVLRHFGEAAEGMDIFADFPNRAPDGGIFPEGIVNYFEGKGYQAEFRQNGTVAEIKGLVSQGVPVIVFIHTEEPHKTVHSTHYIPVVGYDEEYLYFAESIQGLANCENEENPVYNRKTELSKFERLWLNIDGVWDNPYFVIAKGDGGLS</sequence>
<comment type="caution">
    <text evidence="3">The sequence shown here is derived from an EMBL/GenBank/DDBJ whole genome shotgun (WGS) entry which is preliminary data.</text>
</comment>
<keyword evidence="1" id="KW-0732">Signal</keyword>
<dbReference type="Proteomes" id="UP000263014">
    <property type="component" value="Unassembled WGS sequence"/>
</dbReference>
<accession>A0A374PAJ7</accession>
<feature type="signal peptide" evidence="1">
    <location>
        <begin position="1"/>
        <end position="23"/>
    </location>
</feature>
<protein>
    <recommendedName>
        <fullName evidence="2">Peptidase C39-like domain-containing protein</fullName>
    </recommendedName>
</protein>
<organism evidence="3 4">
    <name type="scientific">Hungatella hathewayi</name>
    <dbReference type="NCBI Taxonomy" id="154046"/>
    <lineage>
        <taxon>Bacteria</taxon>
        <taxon>Bacillati</taxon>
        <taxon>Bacillota</taxon>
        <taxon>Clostridia</taxon>
        <taxon>Lachnospirales</taxon>
        <taxon>Lachnospiraceae</taxon>
        <taxon>Hungatella</taxon>
    </lineage>
</organism>
<dbReference type="Gene3D" id="3.90.70.10">
    <property type="entry name" value="Cysteine proteinases"/>
    <property type="match status" value="1"/>
</dbReference>
<feature type="chain" id="PRO_5038634068" description="Peptidase C39-like domain-containing protein" evidence="1">
    <location>
        <begin position="24"/>
        <end position="247"/>
    </location>
</feature>
<dbReference type="Pfam" id="PF13529">
    <property type="entry name" value="Peptidase_C39_2"/>
    <property type="match status" value="1"/>
</dbReference>
<evidence type="ECO:0000256" key="1">
    <source>
        <dbReference type="SAM" id="SignalP"/>
    </source>
</evidence>
<evidence type="ECO:0000313" key="4">
    <source>
        <dbReference type="Proteomes" id="UP000263014"/>
    </source>
</evidence>
<evidence type="ECO:0000259" key="2">
    <source>
        <dbReference type="Pfam" id="PF13529"/>
    </source>
</evidence>